<dbReference type="Pfam" id="PF22082">
    <property type="entry name" value="TtuA_LIM_N"/>
    <property type="match status" value="1"/>
</dbReference>
<gene>
    <name evidence="6" type="ORF">RJ40_01035</name>
</gene>
<evidence type="ECO:0000259" key="4">
    <source>
        <dbReference type="Pfam" id="PF01171"/>
    </source>
</evidence>
<feature type="binding site" evidence="2">
    <location>
        <position position="308"/>
    </location>
    <ligand>
        <name>Zn(2+)</name>
        <dbReference type="ChEBI" id="CHEBI:29105"/>
        <label>2</label>
    </ligand>
</feature>
<evidence type="ECO:0000256" key="3">
    <source>
        <dbReference type="PIRSR" id="PIRSR004976-51"/>
    </source>
</evidence>
<dbReference type="GO" id="GO:0000049">
    <property type="term" value="F:tRNA binding"/>
    <property type="evidence" value="ECO:0007669"/>
    <property type="project" value="InterPro"/>
</dbReference>
<feature type="binding site" evidence="2">
    <location>
        <position position="293"/>
    </location>
    <ligand>
        <name>Zn(2+)</name>
        <dbReference type="ChEBI" id="CHEBI:29105"/>
        <label>2</label>
    </ligand>
</feature>
<dbReference type="InterPro" id="IPR035107">
    <property type="entry name" value="tRNA_thiolation_TtcA_Ctu1"/>
</dbReference>
<feature type="binding site" evidence="3">
    <location>
        <position position="69"/>
    </location>
    <ligand>
        <name>ATP</name>
        <dbReference type="ChEBI" id="CHEBI:30616"/>
    </ligand>
</feature>
<dbReference type="PIRSF" id="PIRSF004976">
    <property type="entry name" value="ATPase_YdaO"/>
    <property type="match status" value="1"/>
</dbReference>
<reference evidence="6" key="1">
    <citation type="journal article" date="2001" name="Int. J. Syst. Evol. Microbiol.">
        <title>Methanofollis aquaemaris sp. nov., a methanogen isolated from an aquaculture fish pond.</title>
        <authorList>
            <person name="Lai M.C."/>
            <person name="Chen S.C."/>
        </authorList>
    </citation>
    <scope>NUCLEOTIDE SEQUENCE</scope>
    <source>
        <strain evidence="6">N2F9704</strain>
    </source>
</reference>
<evidence type="ECO:0000313" key="7">
    <source>
        <dbReference type="Proteomes" id="UP001042704"/>
    </source>
</evidence>
<dbReference type="GO" id="GO:0002143">
    <property type="term" value="P:tRNA wobble position uridine thiolation"/>
    <property type="evidence" value="ECO:0007669"/>
    <property type="project" value="TreeGrafter"/>
</dbReference>
<dbReference type="PANTHER" id="PTHR11807">
    <property type="entry name" value="ATPASES OF THE PP SUPERFAMILY-RELATED"/>
    <property type="match status" value="1"/>
</dbReference>
<evidence type="ECO:0000313" key="6">
    <source>
        <dbReference type="EMBL" id="QSZ66181.1"/>
    </source>
</evidence>
<dbReference type="Gene3D" id="3.40.50.620">
    <property type="entry name" value="HUPs"/>
    <property type="match status" value="1"/>
</dbReference>
<feature type="binding site" evidence="3">
    <location>
        <begin position="63"/>
        <end position="65"/>
    </location>
    <ligand>
        <name>ATP</name>
        <dbReference type="ChEBI" id="CHEBI:30616"/>
    </ligand>
</feature>
<evidence type="ECO:0000256" key="2">
    <source>
        <dbReference type="PIRSR" id="PIRSR004976-50"/>
    </source>
</evidence>
<dbReference type="GeneID" id="76422894"/>
<keyword evidence="3" id="KW-0547">Nucleotide-binding</keyword>
<feature type="domain" description="2-thiouridine synthetase TtuA-like N-terminal LIM" evidence="5">
    <location>
        <begin position="13"/>
        <end position="36"/>
    </location>
</feature>
<feature type="binding site" evidence="3">
    <location>
        <position position="172"/>
    </location>
    <ligand>
        <name>ATP</name>
        <dbReference type="ChEBI" id="CHEBI:30616"/>
    </ligand>
</feature>
<sequence>MGDETKVAGVGPCVRCGAPAVALVRSTGDHLCAAHFVASVERRVQETIERTGMIRDGDCIAVGLSGGKDSSVLLYLLSHLLRDRPAVRLVAITIDEGIAGYREETMKAARSLAADLGVEQIVVSFEDAFGSSLDAFLRKPADPHPCTLCGVLRRRALQTAARRAGATKLATGHSLDDEAEAALMNVLNGDLKRIVRTGIPGDAFVPRIKPLGEVPEKEVTLYAVVQGLFLPLPECPYAGRALRSEARGILSSLEYRHPGTTVQFMEGYTTLREEVARCLEEKGDLEEGGFGRCEECGEPATGRRCQACALLASLAGE</sequence>
<name>A0A8A3S357_9EURY</name>
<evidence type="ECO:0000259" key="5">
    <source>
        <dbReference type="Pfam" id="PF22082"/>
    </source>
</evidence>
<protein>
    <submittedName>
        <fullName evidence="6">TIGR00269 family protein</fullName>
    </submittedName>
</protein>
<feature type="binding site" evidence="2">
    <location>
        <position position="13"/>
    </location>
    <ligand>
        <name>Zn(2+)</name>
        <dbReference type="ChEBI" id="CHEBI:29105"/>
        <label>1</label>
    </ligand>
</feature>
<dbReference type="GO" id="GO:0002144">
    <property type="term" value="C:cytosolic tRNA wobble base thiouridylase complex"/>
    <property type="evidence" value="ECO:0007669"/>
    <property type="project" value="TreeGrafter"/>
</dbReference>
<dbReference type="InterPro" id="IPR011063">
    <property type="entry name" value="TilS/TtcA_N"/>
</dbReference>
<dbReference type="EMBL" id="CP036172">
    <property type="protein sequence ID" value="QSZ66181.1"/>
    <property type="molecule type" value="Genomic_DNA"/>
</dbReference>
<dbReference type="NCBIfam" id="TIGR00269">
    <property type="entry name" value="TIGR00269 family protein"/>
    <property type="match status" value="1"/>
</dbReference>
<keyword evidence="1" id="KW-0808">Transferase</keyword>
<accession>A0A8A3S357</accession>
<dbReference type="RefSeq" id="WP_265581495.1">
    <property type="nucleotide sequence ID" value="NZ_CP036172.1"/>
</dbReference>
<keyword evidence="7" id="KW-1185">Reference proteome</keyword>
<feature type="binding site" evidence="3">
    <location>
        <position position="177"/>
    </location>
    <ligand>
        <name>ATP</name>
        <dbReference type="ChEBI" id="CHEBI:30616"/>
    </ligand>
</feature>
<feature type="domain" description="tRNA(Ile)-lysidine/2-thiocytidine synthase N-terminal" evidence="4">
    <location>
        <begin position="60"/>
        <end position="194"/>
    </location>
</feature>
<dbReference type="PANTHER" id="PTHR11807:SF12">
    <property type="entry name" value="CYTOPLASMIC TRNA 2-THIOLATION PROTEIN 1"/>
    <property type="match status" value="1"/>
</dbReference>
<keyword evidence="2" id="KW-0479">Metal-binding</keyword>
<feature type="binding site" evidence="3">
    <location>
        <position position="94"/>
    </location>
    <ligand>
        <name>ATP</name>
        <dbReference type="ChEBI" id="CHEBI:30616"/>
    </ligand>
</feature>
<organism evidence="6 7">
    <name type="scientific">Methanofollis aquaemaris</name>
    <dbReference type="NCBI Taxonomy" id="126734"/>
    <lineage>
        <taxon>Archaea</taxon>
        <taxon>Methanobacteriati</taxon>
        <taxon>Methanobacteriota</taxon>
        <taxon>Stenosarchaea group</taxon>
        <taxon>Methanomicrobia</taxon>
        <taxon>Methanomicrobiales</taxon>
        <taxon>Methanomicrobiaceae</taxon>
        <taxon>Methanofollis</taxon>
    </lineage>
</organism>
<dbReference type="Pfam" id="PF01171">
    <property type="entry name" value="ATP_bind_3"/>
    <property type="match status" value="1"/>
</dbReference>
<dbReference type="KEGG" id="maqe:RJ40_01035"/>
<dbReference type="GO" id="GO:0046872">
    <property type="term" value="F:metal ion binding"/>
    <property type="evidence" value="ECO:0007669"/>
    <property type="project" value="UniProtKB-KW"/>
</dbReference>
<dbReference type="GO" id="GO:0016740">
    <property type="term" value="F:transferase activity"/>
    <property type="evidence" value="ECO:0007669"/>
    <property type="project" value="UniProtKB-KW"/>
</dbReference>
<reference evidence="6" key="2">
    <citation type="submission" date="2019-02" db="EMBL/GenBank/DDBJ databases">
        <authorList>
            <person name="Chen S.-C."/>
            <person name="Chien H.-H."/>
            <person name="Lai M.-C."/>
        </authorList>
    </citation>
    <scope>NUCLEOTIDE SEQUENCE</scope>
    <source>
        <strain evidence="6">N2F9704</strain>
    </source>
</reference>
<dbReference type="InterPro" id="IPR000541">
    <property type="entry name" value="Ncs6/Tuc1/Ctu1"/>
</dbReference>
<dbReference type="InterPro" id="IPR054306">
    <property type="entry name" value="TtuA-like_LIM_N"/>
</dbReference>
<evidence type="ECO:0000256" key="1">
    <source>
        <dbReference type="ARBA" id="ARBA00022679"/>
    </source>
</evidence>
<feature type="binding site" evidence="2">
    <location>
        <position position="296"/>
    </location>
    <ligand>
        <name>Zn(2+)</name>
        <dbReference type="ChEBI" id="CHEBI:29105"/>
        <label>2</label>
    </ligand>
</feature>
<dbReference type="AlphaFoldDB" id="A0A8A3S357"/>
<dbReference type="SUPFAM" id="SSF52402">
    <property type="entry name" value="Adenine nucleotide alpha hydrolases-like"/>
    <property type="match status" value="1"/>
</dbReference>
<keyword evidence="2" id="KW-0862">Zinc</keyword>
<feature type="binding site" evidence="2">
    <location>
        <position position="16"/>
    </location>
    <ligand>
        <name>Zn(2+)</name>
        <dbReference type="ChEBI" id="CHEBI:29105"/>
        <label>1</label>
    </ligand>
</feature>
<feature type="binding site" evidence="2">
    <location>
        <position position="35"/>
    </location>
    <ligand>
        <name>Zn(2+)</name>
        <dbReference type="ChEBI" id="CHEBI:29105"/>
        <label>1</label>
    </ligand>
</feature>
<feature type="binding site" evidence="2">
    <location>
        <position position="32"/>
    </location>
    <ligand>
        <name>Zn(2+)</name>
        <dbReference type="ChEBI" id="CHEBI:29105"/>
        <label>1</label>
    </ligand>
</feature>
<dbReference type="Proteomes" id="UP001042704">
    <property type="component" value="Chromosome"/>
</dbReference>
<dbReference type="GO" id="GO:0005524">
    <property type="term" value="F:ATP binding"/>
    <property type="evidence" value="ECO:0007669"/>
    <property type="project" value="UniProtKB-KW"/>
</dbReference>
<dbReference type="PROSITE" id="PS51128">
    <property type="entry name" value="ZF_DKSA_2"/>
    <property type="match status" value="1"/>
</dbReference>
<proteinExistence type="predicted"/>
<feature type="binding site" evidence="2">
    <location>
        <position position="305"/>
    </location>
    <ligand>
        <name>Zn(2+)</name>
        <dbReference type="ChEBI" id="CHEBI:29105"/>
        <label>2</label>
    </ligand>
</feature>
<dbReference type="InterPro" id="IPR014729">
    <property type="entry name" value="Rossmann-like_a/b/a_fold"/>
</dbReference>
<keyword evidence="3" id="KW-0067">ATP-binding</keyword>